<evidence type="ECO:0000259" key="2">
    <source>
        <dbReference type="Pfam" id="PF07110"/>
    </source>
</evidence>
<comment type="similarity">
    <text evidence="1">Belongs to the tpcK family.</text>
</comment>
<organism evidence="3 4">
    <name type="scientific">Mycena albidolilacea</name>
    <dbReference type="NCBI Taxonomy" id="1033008"/>
    <lineage>
        <taxon>Eukaryota</taxon>
        <taxon>Fungi</taxon>
        <taxon>Dikarya</taxon>
        <taxon>Basidiomycota</taxon>
        <taxon>Agaricomycotina</taxon>
        <taxon>Agaricomycetes</taxon>
        <taxon>Agaricomycetidae</taxon>
        <taxon>Agaricales</taxon>
        <taxon>Marasmiineae</taxon>
        <taxon>Mycenaceae</taxon>
        <taxon>Mycena</taxon>
    </lineage>
</organism>
<comment type="caution">
    <text evidence="3">The sequence shown here is derived from an EMBL/GenBank/DDBJ whole genome shotgun (WGS) entry which is preliminary data.</text>
</comment>
<dbReference type="InterPro" id="IPR011008">
    <property type="entry name" value="Dimeric_a/b-barrel"/>
</dbReference>
<gene>
    <name evidence="3" type="ORF">DFH08DRAFT_949766</name>
</gene>
<keyword evidence="4" id="KW-1185">Reference proteome</keyword>
<protein>
    <submittedName>
        <fullName evidence="3">EthD domain-containing protein</fullName>
    </submittedName>
</protein>
<dbReference type="EMBL" id="JARIHO010000003">
    <property type="protein sequence ID" value="KAJ7364156.1"/>
    <property type="molecule type" value="Genomic_DNA"/>
</dbReference>
<dbReference type="Gene3D" id="3.30.70.100">
    <property type="match status" value="1"/>
</dbReference>
<dbReference type="InterPro" id="IPR009799">
    <property type="entry name" value="EthD_dom"/>
</dbReference>
<evidence type="ECO:0000256" key="1">
    <source>
        <dbReference type="ARBA" id="ARBA00005986"/>
    </source>
</evidence>
<name>A0AAD7AP19_9AGAR</name>
<dbReference type="Proteomes" id="UP001218218">
    <property type="component" value="Unassembled WGS sequence"/>
</dbReference>
<feature type="domain" description="EthD" evidence="2">
    <location>
        <begin position="18"/>
        <end position="112"/>
    </location>
</feature>
<dbReference type="GO" id="GO:0016491">
    <property type="term" value="F:oxidoreductase activity"/>
    <property type="evidence" value="ECO:0007669"/>
    <property type="project" value="InterPro"/>
</dbReference>
<evidence type="ECO:0000313" key="4">
    <source>
        <dbReference type="Proteomes" id="UP001218218"/>
    </source>
</evidence>
<dbReference type="SUPFAM" id="SSF54909">
    <property type="entry name" value="Dimeric alpha+beta barrel"/>
    <property type="match status" value="1"/>
</dbReference>
<sequence length="128" mass="14829">MSFCTDRVRVAMFVKRKATISKEQFHQYWAETHAPLVSSLNIVKANLLKYEQAHTNETMITHLTPMALPFPLSEWDGIAIFEAESYAKFFEVCQSEEYQRKLVPDEDAFLDRKGCQLLLLNVLTVIDK</sequence>
<dbReference type="AlphaFoldDB" id="A0AAD7AP19"/>
<proteinExistence type="inferred from homology"/>
<reference evidence="3" key="1">
    <citation type="submission" date="2023-03" db="EMBL/GenBank/DDBJ databases">
        <title>Massive genome expansion in bonnet fungi (Mycena s.s.) driven by repeated elements and novel gene families across ecological guilds.</title>
        <authorList>
            <consortium name="Lawrence Berkeley National Laboratory"/>
            <person name="Harder C.B."/>
            <person name="Miyauchi S."/>
            <person name="Viragh M."/>
            <person name="Kuo A."/>
            <person name="Thoen E."/>
            <person name="Andreopoulos B."/>
            <person name="Lu D."/>
            <person name="Skrede I."/>
            <person name="Drula E."/>
            <person name="Henrissat B."/>
            <person name="Morin E."/>
            <person name="Kohler A."/>
            <person name="Barry K."/>
            <person name="LaButti K."/>
            <person name="Morin E."/>
            <person name="Salamov A."/>
            <person name="Lipzen A."/>
            <person name="Mereny Z."/>
            <person name="Hegedus B."/>
            <person name="Baldrian P."/>
            <person name="Stursova M."/>
            <person name="Weitz H."/>
            <person name="Taylor A."/>
            <person name="Grigoriev I.V."/>
            <person name="Nagy L.G."/>
            <person name="Martin F."/>
            <person name="Kauserud H."/>
        </authorList>
    </citation>
    <scope>NUCLEOTIDE SEQUENCE</scope>
    <source>
        <strain evidence="3">CBHHK002</strain>
    </source>
</reference>
<accession>A0AAD7AP19</accession>
<evidence type="ECO:0000313" key="3">
    <source>
        <dbReference type="EMBL" id="KAJ7364156.1"/>
    </source>
</evidence>
<dbReference type="Pfam" id="PF07110">
    <property type="entry name" value="EthD"/>
    <property type="match status" value="1"/>
</dbReference>